<gene>
    <name evidence="10" type="ORF">ENS59_07740</name>
</gene>
<evidence type="ECO:0000313" key="10">
    <source>
        <dbReference type="EMBL" id="HFH29390.1"/>
    </source>
</evidence>
<dbReference type="InterPro" id="IPR000515">
    <property type="entry name" value="MetI-like"/>
</dbReference>
<dbReference type="PROSITE" id="PS50928">
    <property type="entry name" value="ABC_TM1"/>
    <property type="match status" value="1"/>
</dbReference>
<accession>A0A7C3ECS2</accession>
<dbReference type="SUPFAM" id="SSF161098">
    <property type="entry name" value="MetI-like"/>
    <property type="match status" value="1"/>
</dbReference>
<keyword evidence="5 8" id="KW-0812">Transmembrane</keyword>
<evidence type="ECO:0000256" key="6">
    <source>
        <dbReference type="ARBA" id="ARBA00022989"/>
    </source>
</evidence>
<dbReference type="Gene3D" id="1.10.3720.10">
    <property type="entry name" value="MetI-like"/>
    <property type="match status" value="1"/>
</dbReference>
<evidence type="ECO:0000256" key="5">
    <source>
        <dbReference type="ARBA" id="ARBA00022692"/>
    </source>
</evidence>
<proteinExistence type="inferred from homology"/>
<dbReference type="InterPro" id="IPR035906">
    <property type="entry name" value="MetI-like_sf"/>
</dbReference>
<dbReference type="EMBL" id="DSVL01000240">
    <property type="protein sequence ID" value="HFH29390.1"/>
    <property type="molecule type" value="Genomic_DNA"/>
</dbReference>
<evidence type="ECO:0000256" key="4">
    <source>
        <dbReference type="ARBA" id="ARBA00022475"/>
    </source>
</evidence>
<feature type="transmembrane region" description="Helical" evidence="8">
    <location>
        <begin position="146"/>
        <end position="168"/>
    </location>
</feature>
<feature type="domain" description="ABC transmembrane type-1" evidence="9">
    <location>
        <begin position="77"/>
        <end position="268"/>
    </location>
</feature>
<feature type="transmembrane region" description="Helical" evidence="8">
    <location>
        <begin position="251"/>
        <end position="268"/>
    </location>
</feature>
<evidence type="ECO:0000256" key="8">
    <source>
        <dbReference type="RuleBase" id="RU363032"/>
    </source>
</evidence>
<dbReference type="AlphaFoldDB" id="A0A7C3ECS2"/>
<dbReference type="CDD" id="cd06261">
    <property type="entry name" value="TM_PBP2"/>
    <property type="match status" value="1"/>
</dbReference>
<comment type="caution">
    <text evidence="10">The sequence shown here is derived from an EMBL/GenBank/DDBJ whole genome shotgun (WGS) entry which is preliminary data.</text>
</comment>
<dbReference type="PANTHER" id="PTHR43744:SF8">
    <property type="entry name" value="SN-GLYCEROL-3-PHOSPHATE TRANSPORT SYSTEM PERMEASE PROTEIN UGPE"/>
    <property type="match status" value="1"/>
</dbReference>
<feature type="transmembrane region" description="Helical" evidence="8">
    <location>
        <begin position="189"/>
        <end position="214"/>
    </location>
</feature>
<name>A0A7C3ECS2_9SPIR</name>
<keyword evidence="3 8" id="KW-0813">Transport</keyword>
<dbReference type="PANTHER" id="PTHR43744">
    <property type="entry name" value="ABC TRANSPORTER PERMEASE PROTEIN MG189-RELATED-RELATED"/>
    <property type="match status" value="1"/>
</dbReference>
<evidence type="ECO:0000256" key="2">
    <source>
        <dbReference type="ARBA" id="ARBA00020515"/>
    </source>
</evidence>
<keyword evidence="6 8" id="KW-1133">Transmembrane helix</keyword>
<evidence type="ECO:0000256" key="1">
    <source>
        <dbReference type="ARBA" id="ARBA00004651"/>
    </source>
</evidence>
<protein>
    <recommendedName>
        <fullName evidence="2">sn-glycerol-3-phosphate transport system permease protein UgpE</fullName>
    </recommendedName>
</protein>
<comment type="subcellular location">
    <subcellularLocation>
        <location evidence="1 8">Cell membrane</location>
        <topology evidence="1 8">Multi-pass membrane protein</topology>
    </subcellularLocation>
</comment>
<sequence>MGREIRHKTRAALVYRFIMYLVFGIITFLTIYPLLWLVMSSLKTTQAFQMDRLGLPNPIFLKNYPMAWKIGHFDVLFSNSVFYTITTTIVVLILSFAAAFGFAKIPSRFTGFLHGSFVIGILLTLQSIMVPLFLMTNAVGLYNTRIGILIPYIGIGLPMGIYLGTEYIKSIPDALIESARLEGAGYLKIFFSIIAPMTKPVAITLAIISFTGIWNEFMLINILASKEAIKSLPVGILKFSGALATDYGKQFAALSIGMAPMLAFYALFHKQITQGVSAGAVKG</sequence>
<evidence type="ECO:0000256" key="7">
    <source>
        <dbReference type="ARBA" id="ARBA00023136"/>
    </source>
</evidence>
<keyword evidence="4" id="KW-1003">Cell membrane</keyword>
<dbReference type="GO" id="GO:0055085">
    <property type="term" value="P:transmembrane transport"/>
    <property type="evidence" value="ECO:0007669"/>
    <property type="project" value="InterPro"/>
</dbReference>
<feature type="transmembrane region" description="Helical" evidence="8">
    <location>
        <begin position="12"/>
        <end position="35"/>
    </location>
</feature>
<evidence type="ECO:0000256" key="3">
    <source>
        <dbReference type="ARBA" id="ARBA00022448"/>
    </source>
</evidence>
<dbReference type="Pfam" id="PF00528">
    <property type="entry name" value="BPD_transp_1"/>
    <property type="match status" value="1"/>
</dbReference>
<feature type="transmembrane region" description="Helical" evidence="8">
    <location>
        <begin position="81"/>
        <end position="103"/>
    </location>
</feature>
<comment type="similarity">
    <text evidence="8">Belongs to the binding-protein-dependent transport system permease family.</text>
</comment>
<evidence type="ECO:0000259" key="9">
    <source>
        <dbReference type="PROSITE" id="PS50928"/>
    </source>
</evidence>
<feature type="transmembrane region" description="Helical" evidence="8">
    <location>
        <begin position="115"/>
        <end position="134"/>
    </location>
</feature>
<organism evidence="10">
    <name type="scientific">Gracilinema caldarium</name>
    <dbReference type="NCBI Taxonomy" id="215591"/>
    <lineage>
        <taxon>Bacteria</taxon>
        <taxon>Pseudomonadati</taxon>
        <taxon>Spirochaetota</taxon>
        <taxon>Spirochaetia</taxon>
        <taxon>Spirochaetales</taxon>
        <taxon>Breznakiellaceae</taxon>
        <taxon>Gracilinema</taxon>
    </lineage>
</organism>
<reference evidence="10" key="1">
    <citation type="journal article" date="2020" name="mSystems">
        <title>Genome- and Community-Level Interaction Insights into Carbon Utilization and Element Cycling Functions of Hydrothermarchaeota in Hydrothermal Sediment.</title>
        <authorList>
            <person name="Zhou Z."/>
            <person name="Liu Y."/>
            <person name="Xu W."/>
            <person name="Pan J."/>
            <person name="Luo Z.H."/>
            <person name="Li M."/>
        </authorList>
    </citation>
    <scope>NUCLEOTIDE SEQUENCE [LARGE SCALE GENOMIC DNA]</scope>
    <source>
        <strain evidence="10">SpSt-503</strain>
    </source>
</reference>
<dbReference type="GO" id="GO:0005886">
    <property type="term" value="C:plasma membrane"/>
    <property type="evidence" value="ECO:0007669"/>
    <property type="project" value="UniProtKB-SubCell"/>
</dbReference>
<keyword evidence="7 8" id="KW-0472">Membrane</keyword>